<evidence type="ECO:0000313" key="3">
    <source>
        <dbReference type="Proteomes" id="UP000198287"/>
    </source>
</evidence>
<evidence type="ECO:0000313" key="2">
    <source>
        <dbReference type="EMBL" id="OXA59541.1"/>
    </source>
</evidence>
<name>A0A226ERX7_FOLCA</name>
<feature type="compositionally biased region" description="Acidic residues" evidence="1">
    <location>
        <begin position="170"/>
        <end position="180"/>
    </location>
</feature>
<dbReference type="EMBL" id="LNIX01000002">
    <property type="protein sequence ID" value="OXA59541.1"/>
    <property type="molecule type" value="Genomic_DNA"/>
</dbReference>
<dbReference type="AlphaFoldDB" id="A0A226ERX7"/>
<dbReference type="Proteomes" id="UP000198287">
    <property type="component" value="Unassembled WGS sequence"/>
</dbReference>
<sequence>MTLCFRIIISYWKFDKIRSMFQKFEEVGKSKDHLQKIELPSDTDIAKAERLSINQKSGWSGGKRPLQKKKMKVAAVLREKAYYEKIVCSTEDWILKASKQKAMIEKLKVKIRLIKRIMCTLHHKNGVRFDEEPLKGVFPDGIPEESNAEASDVTSSKDDDTEYDGSSSSEDFEDESEFDSSTDHESEPGKNGSSSVDQSIVPPKALVSSKTSQQQGSGSNAKMTPHHQNVPHEIHTISVANKDRSPGESLDSGYNIASTVAEFVKDRACQTEFVDVDNDLEFYDGKLTLFSGKL</sequence>
<comment type="caution">
    <text evidence="2">The sequence shown here is derived from an EMBL/GenBank/DDBJ whole genome shotgun (WGS) entry which is preliminary data.</text>
</comment>
<organism evidence="2 3">
    <name type="scientific">Folsomia candida</name>
    <name type="common">Springtail</name>
    <dbReference type="NCBI Taxonomy" id="158441"/>
    <lineage>
        <taxon>Eukaryota</taxon>
        <taxon>Metazoa</taxon>
        <taxon>Ecdysozoa</taxon>
        <taxon>Arthropoda</taxon>
        <taxon>Hexapoda</taxon>
        <taxon>Collembola</taxon>
        <taxon>Entomobryomorpha</taxon>
        <taxon>Isotomoidea</taxon>
        <taxon>Isotomidae</taxon>
        <taxon>Proisotominae</taxon>
        <taxon>Folsomia</taxon>
    </lineage>
</organism>
<gene>
    <name evidence="2" type="ORF">Fcan01_05219</name>
</gene>
<evidence type="ECO:0000256" key="1">
    <source>
        <dbReference type="SAM" id="MobiDB-lite"/>
    </source>
</evidence>
<accession>A0A226ERX7</accession>
<keyword evidence="3" id="KW-1185">Reference proteome</keyword>
<protein>
    <submittedName>
        <fullName evidence="2">Uncharacterized protein</fullName>
    </submittedName>
</protein>
<proteinExistence type="predicted"/>
<feature type="region of interest" description="Disordered" evidence="1">
    <location>
        <begin position="132"/>
        <end position="229"/>
    </location>
</feature>
<reference evidence="2 3" key="1">
    <citation type="submission" date="2015-12" db="EMBL/GenBank/DDBJ databases">
        <title>The genome of Folsomia candida.</title>
        <authorList>
            <person name="Faddeeva A."/>
            <person name="Derks M.F."/>
            <person name="Anvar Y."/>
            <person name="Smit S."/>
            <person name="Van Straalen N."/>
            <person name="Roelofs D."/>
        </authorList>
    </citation>
    <scope>NUCLEOTIDE SEQUENCE [LARGE SCALE GENOMIC DNA]</scope>
    <source>
        <strain evidence="2 3">VU population</strain>
        <tissue evidence="2">Whole body</tissue>
    </source>
</reference>